<dbReference type="Gene3D" id="3.40.720.10">
    <property type="entry name" value="Alkaline Phosphatase, subunit A"/>
    <property type="match status" value="1"/>
</dbReference>
<dbReference type="InterPro" id="IPR017850">
    <property type="entry name" value="Alkaline_phosphatase_core_sf"/>
</dbReference>
<keyword evidence="7" id="KW-0479">Metal-binding</keyword>
<organism evidence="11 12">
    <name type="scientific">Flavobacterium phragmitis</name>
    <dbReference type="NCBI Taxonomy" id="739143"/>
    <lineage>
        <taxon>Bacteria</taxon>
        <taxon>Pseudomonadati</taxon>
        <taxon>Bacteroidota</taxon>
        <taxon>Flavobacteriia</taxon>
        <taxon>Flavobacteriales</taxon>
        <taxon>Flavobacteriaceae</taxon>
        <taxon>Flavobacterium</taxon>
    </lineage>
</organism>
<feature type="binding site" evidence="8">
    <location>
        <position position="334"/>
    </location>
    <ligand>
        <name>Mn(2+)</name>
        <dbReference type="ChEBI" id="CHEBI:29035"/>
    </ligand>
</feature>
<feature type="binding site" evidence="7">
    <location>
        <position position="492"/>
    </location>
    <ligand>
        <name>substrate</name>
    </ligand>
</feature>
<evidence type="ECO:0000256" key="5">
    <source>
        <dbReference type="ARBA" id="ARBA00023136"/>
    </source>
</evidence>
<dbReference type="AlphaFoldDB" id="A0A1I1W4K8"/>
<dbReference type="PANTHER" id="PTHR47371:SF3">
    <property type="entry name" value="PHOSPHOGLYCEROL TRANSFERASE I"/>
    <property type="match status" value="1"/>
</dbReference>
<sequence>MTFYKKLSPFYNLALLYFIVSFVLRIVLLFHPITQSSFTFSESLKIFSLGLISDSFVFVLASSFLWLYLIMISNSKYNKPYGYIILGGFIALLIYIASGKSIFDEYGGALPKIVLIFVSIKTLLFSLFLFLPKQRTKLRFWLFAFVIFLYVLLILQNAISEFFFWNEFGVKYNFIAVNYLIYTNEVIGNIMQSYPVVPIFSVLFVITGTITYFITKYSRNYIDEIPNISEKLKITAIYCTFFVSSLFAIPSLAKTENSKNIFVNELQSNGIYKFYLAFQNNKLDYFKFYKTIPDQKAFALLKQQIPAISGQNTLQKVNNDSLEKRKNVVLITVESLSADFMKIYGNKQNITPFLDSLAQKSLLFTNTYAAGNRTVRGLEAVTLCLPPTAGESVVKREDNKNKFSTGSVFLKKGYNVKFMYGGDAFFDNMQDFYSGNGYQIIDKSSFEPNEITFSNVWGVCDEDMYNKAIKVMNSEAKQNKPFFNHIMTVSNHRPFTYPNNKIDIPGNIKSRDGGVKYTDYALKQFFNKAQKQPWFKNTVFVIVADHCASSAGKTELPLDKYRIPALIYSSDIKPEKYNQLMSQIDIMPTLFGLLHFDYESKFFGQDVFKPHYQPRALIATYQDLGLIKDNVLTILSPKQQIKQFQLKLNKKEGLLPEFQIYYDQIPLKSENKNLVDETIAFYQSASYLLKKKEYQFNDLSLTAKNTKLYAKNR</sequence>
<dbReference type="InterPro" id="IPR050448">
    <property type="entry name" value="OpgB/LTA_synthase_biosynth"/>
</dbReference>
<keyword evidence="4 9" id="KW-1133">Transmembrane helix</keyword>
<evidence type="ECO:0000259" key="10">
    <source>
        <dbReference type="Pfam" id="PF00884"/>
    </source>
</evidence>
<keyword evidence="12" id="KW-1185">Reference proteome</keyword>
<feature type="binding site" evidence="8">
    <location>
        <position position="374"/>
    </location>
    <ligand>
        <name>Mn(2+)</name>
        <dbReference type="ChEBI" id="CHEBI:29035"/>
    </ligand>
</feature>
<accession>A0A1I1W4K8</accession>
<dbReference type="OrthoDB" id="9777768at2"/>
<evidence type="ECO:0000256" key="1">
    <source>
        <dbReference type="ARBA" id="ARBA00004651"/>
    </source>
</evidence>
<keyword evidence="3 9" id="KW-0812">Transmembrane</keyword>
<feature type="transmembrane region" description="Helical" evidence="9">
    <location>
        <begin position="194"/>
        <end position="214"/>
    </location>
</feature>
<evidence type="ECO:0000313" key="11">
    <source>
        <dbReference type="EMBL" id="SFD90095.1"/>
    </source>
</evidence>
<dbReference type="InterPro" id="IPR000917">
    <property type="entry name" value="Sulfatase_N"/>
</dbReference>
<evidence type="ECO:0000313" key="12">
    <source>
        <dbReference type="Proteomes" id="UP000199672"/>
    </source>
</evidence>
<feature type="transmembrane region" description="Helical" evidence="9">
    <location>
        <begin position="138"/>
        <end position="159"/>
    </location>
</feature>
<dbReference type="SUPFAM" id="SSF53649">
    <property type="entry name" value="Alkaline phosphatase-like"/>
    <property type="match status" value="1"/>
</dbReference>
<dbReference type="Pfam" id="PF00884">
    <property type="entry name" value="Sulfatase"/>
    <property type="match status" value="1"/>
</dbReference>
<feature type="binding site" evidence="8">
    <location>
        <position position="545"/>
    </location>
    <ligand>
        <name>Mn(2+)</name>
        <dbReference type="ChEBI" id="CHEBI:29035"/>
    </ligand>
</feature>
<gene>
    <name evidence="11" type="ORF">SAMN05216297_11480</name>
</gene>
<reference evidence="12" key="1">
    <citation type="submission" date="2016-10" db="EMBL/GenBank/DDBJ databases">
        <authorList>
            <person name="Varghese N."/>
            <person name="Submissions S."/>
        </authorList>
    </citation>
    <scope>NUCLEOTIDE SEQUENCE [LARGE SCALE GENOMIC DNA]</scope>
    <source>
        <strain evidence="12">CGMCC 1.10370</strain>
    </source>
</reference>
<dbReference type="Gene3D" id="3.30.1120.80">
    <property type="match status" value="1"/>
</dbReference>
<feature type="transmembrane region" description="Helical" evidence="9">
    <location>
        <begin position="12"/>
        <end position="34"/>
    </location>
</feature>
<evidence type="ECO:0000256" key="3">
    <source>
        <dbReference type="ARBA" id="ARBA00022692"/>
    </source>
</evidence>
<dbReference type="GO" id="GO:0046872">
    <property type="term" value="F:metal ion binding"/>
    <property type="evidence" value="ECO:0007669"/>
    <property type="project" value="UniProtKB-KW"/>
</dbReference>
<feature type="transmembrane region" description="Helical" evidence="9">
    <location>
        <begin position="46"/>
        <end position="69"/>
    </location>
</feature>
<keyword evidence="2" id="KW-1003">Cell membrane</keyword>
<feature type="active site" evidence="6">
    <location>
        <position position="374"/>
    </location>
</feature>
<evidence type="ECO:0000256" key="9">
    <source>
        <dbReference type="SAM" id="Phobius"/>
    </source>
</evidence>
<dbReference type="PANTHER" id="PTHR47371">
    <property type="entry name" value="LIPOTEICHOIC ACID SYNTHASE"/>
    <property type="match status" value="1"/>
</dbReference>
<evidence type="ECO:0000256" key="2">
    <source>
        <dbReference type="ARBA" id="ARBA00022475"/>
    </source>
</evidence>
<feature type="transmembrane region" description="Helical" evidence="9">
    <location>
        <begin position="235"/>
        <end position="253"/>
    </location>
</feature>
<evidence type="ECO:0000256" key="7">
    <source>
        <dbReference type="PIRSR" id="PIRSR005091-2"/>
    </source>
</evidence>
<dbReference type="RefSeq" id="WP_091497736.1">
    <property type="nucleotide sequence ID" value="NZ_FOMH01000014.1"/>
</dbReference>
<evidence type="ECO:0000256" key="8">
    <source>
        <dbReference type="PIRSR" id="PIRSR005091-3"/>
    </source>
</evidence>
<dbReference type="STRING" id="739143.SAMN05216297_11480"/>
<evidence type="ECO:0000256" key="4">
    <source>
        <dbReference type="ARBA" id="ARBA00022989"/>
    </source>
</evidence>
<dbReference type="GO" id="GO:0005886">
    <property type="term" value="C:plasma membrane"/>
    <property type="evidence" value="ECO:0007669"/>
    <property type="project" value="UniProtKB-SubCell"/>
</dbReference>
<feature type="binding site" evidence="8">
    <location>
        <position position="546"/>
    </location>
    <ligand>
        <name>Mn(2+)</name>
        <dbReference type="ChEBI" id="CHEBI:29035"/>
    </ligand>
</feature>
<keyword evidence="5 9" id="KW-0472">Membrane</keyword>
<proteinExistence type="predicted"/>
<dbReference type="CDD" id="cd16015">
    <property type="entry name" value="LTA_synthase"/>
    <property type="match status" value="1"/>
</dbReference>
<keyword evidence="7" id="KW-0464">Manganese</keyword>
<dbReference type="Proteomes" id="UP000199672">
    <property type="component" value="Unassembled WGS sequence"/>
</dbReference>
<feature type="transmembrane region" description="Helical" evidence="9">
    <location>
        <begin position="81"/>
        <end position="103"/>
    </location>
</feature>
<keyword evidence="11" id="KW-0808">Transferase</keyword>
<evidence type="ECO:0000256" key="6">
    <source>
        <dbReference type="PIRSR" id="PIRSR005091-1"/>
    </source>
</evidence>
<comment type="subcellular location">
    <subcellularLocation>
        <location evidence="1">Cell membrane</location>
        <topology evidence="1">Multi-pass membrane protein</topology>
    </subcellularLocation>
</comment>
<feature type="domain" description="Sulfatase N-terminal" evidence="10">
    <location>
        <begin position="326"/>
        <end position="594"/>
    </location>
</feature>
<protein>
    <submittedName>
        <fullName evidence="11">Phosphoglycerol transferase MdoB</fullName>
    </submittedName>
</protein>
<dbReference type="GO" id="GO:0016740">
    <property type="term" value="F:transferase activity"/>
    <property type="evidence" value="ECO:0007669"/>
    <property type="project" value="UniProtKB-KW"/>
</dbReference>
<dbReference type="EMBL" id="FOMH01000014">
    <property type="protein sequence ID" value="SFD90095.1"/>
    <property type="molecule type" value="Genomic_DNA"/>
</dbReference>
<feature type="transmembrane region" description="Helical" evidence="9">
    <location>
        <begin position="109"/>
        <end position="131"/>
    </location>
</feature>
<name>A0A1I1W4K8_9FLAO</name>